<proteinExistence type="predicted"/>
<reference evidence="1" key="2">
    <citation type="journal article" date="2020" name="Nat. Commun.">
        <title>Large-scale genome sequencing of mycorrhizal fungi provides insights into the early evolution of symbiotic traits.</title>
        <authorList>
            <person name="Miyauchi S."/>
            <person name="Kiss E."/>
            <person name="Kuo A."/>
            <person name="Drula E."/>
            <person name="Kohler A."/>
            <person name="Sanchez-Garcia M."/>
            <person name="Morin E."/>
            <person name="Andreopoulos B."/>
            <person name="Barry K.W."/>
            <person name="Bonito G."/>
            <person name="Buee M."/>
            <person name="Carver A."/>
            <person name="Chen C."/>
            <person name="Cichocki N."/>
            <person name="Clum A."/>
            <person name="Culley D."/>
            <person name="Crous P.W."/>
            <person name="Fauchery L."/>
            <person name="Girlanda M."/>
            <person name="Hayes R.D."/>
            <person name="Keri Z."/>
            <person name="LaButti K."/>
            <person name="Lipzen A."/>
            <person name="Lombard V."/>
            <person name="Magnuson J."/>
            <person name="Maillard F."/>
            <person name="Murat C."/>
            <person name="Nolan M."/>
            <person name="Ohm R.A."/>
            <person name="Pangilinan J."/>
            <person name="Pereira M.F."/>
            <person name="Perotto S."/>
            <person name="Peter M."/>
            <person name="Pfister S."/>
            <person name="Riley R."/>
            <person name="Sitrit Y."/>
            <person name="Stielow J.B."/>
            <person name="Szollosi G."/>
            <person name="Zifcakova L."/>
            <person name="Stursova M."/>
            <person name="Spatafora J.W."/>
            <person name="Tedersoo L."/>
            <person name="Vaario L.M."/>
            <person name="Yamada A."/>
            <person name="Yan M."/>
            <person name="Wang P."/>
            <person name="Xu J."/>
            <person name="Bruns T."/>
            <person name="Baldrian P."/>
            <person name="Vilgalys R."/>
            <person name="Dunand C."/>
            <person name="Henrissat B."/>
            <person name="Grigoriev I.V."/>
            <person name="Hibbett D."/>
            <person name="Nagy L.G."/>
            <person name="Martin F.M."/>
        </authorList>
    </citation>
    <scope>NUCLEOTIDE SEQUENCE</scope>
    <source>
        <strain evidence="1">P2</strain>
    </source>
</reference>
<keyword evidence="2" id="KW-1185">Reference proteome</keyword>
<dbReference type="EMBL" id="MU118067">
    <property type="protein sequence ID" value="KAF9646118.1"/>
    <property type="molecule type" value="Genomic_DNA"/>
</dbReference>
<sequence>MDLEPPEADEDTTVAGHIMLRQQRQMLYHMRLIEHEMPKLVAFRKPFVPPTPDTPVVVRSISYGGEEHPVTVKRVIVVPVAHLPLKDDVARHSLKLIAGTRWTSTPPRDSGIGIDEPGGGHGYVKISCEDFPRPAMNLKWASDALDRLTEEANRSAGTLSDIPVDTRHVSSRARKAKRGEHLRIRPGKRVTIHDFPQEWLPGPTPQTPATNSS</sequence>
<comment type="caution">
    <text evidence="1">The sequence shown here is derived from an EMBL/GenBank/DDBJ whole genome shotgun (WGS) entry which is preliminary data.</text>
</comment>
<reference evidence="1" key="1">
    <citation type="submission" date="2019-10" db="EMBL/GenBank/DDBJ databases">
        <authorList>
            <consortium name="DOE Joint Genome Institute"/>
            <person name="Kuo A."/>
            <person name="Miyauchi S."/>
            <person name="Kiss E."/>
            <person name="Drula E."/>
            <person name="Kohler A."/>
            <person name="Sanchez-Garcia M."/>
            <person name="Andreopoulos B."/>
            <person name="Barry K.W."/>
            <person name="Bonito G."/>
            <person name="Buee M."/>
            <person name="Carver A."/>
            <person name="Chen C."/>
            <person name="Cichocki N."/>
            <person name="Clum A."/>
            <person name="Culley D."/>
            <person name="Crous P.W."/>
            <person name="Fauchery L."/>
            <person name="Girlanda M."/>
            <person name="Hayes R."/>
            <person name="Keri Z."/>
            <person name="Labutti K."/>
            <person name="Lipzen A."/>
            <person name="Lombard V."/>
            <person name="Magnuson J."/>
            <person name="Maillard F."/>
            <person name="Morin E."/>
            <person name="Murat C."/>
            <person name="Nolan M."/>
            <person name="Ohm R."/>
            <person name="Pangilinan J."/>
            <person name="Pereira M."/>
            <person name="Perotto S."/>
            <person name="Peter M."/>
            <person name="Riley R."/>
            <person name="Sitrit Y."/>
            <person name="Stielow B."/>
            <person name="Szollosi G."/>
            <person name="Zifcakova L."/>
            <person name="Stursova M."/>
            <person name="Spatafora J.W."/>
            <person name="Tedersoo L."/>
            <person name="Vaario L.-M."/>
            <person name="Yamada A."/>
            <person name="Yan M."/>
            <person name="Wang P."/>
            <person name="Xu J."/>
            <person name="Bruns T."/>
            <person name="Baldrian P."/>
            <person name="Vilgalys R."/>
            <person name="Henrissat B."/>
            <person name="Grigoriev I.V."/>
            <person name="Hibbett D."/>
            <person name="Nagy L.G."/>
            <person name="Martin F.M."/>
        </authorList>
    </citation>
    <scope>NUCLEOTIDE SEQUENCE</scope>
    <source>
        <strain evidence="1">P2</strain>
    </source>
</reference>
<evidence type="ECO:0000313" key="1">
    <source>
        <dbReference type="EMBL" id="KAF9646118.1"/>
    </source>
</evidence>
<dbReference type="Proteomes" id="UP000886501">
    <property type="component" value="Unassembled WGS sequence"/>
</dbReference>
<evidence type="ECO:0000313" key="2">
    <source>
        <dbReference type="Proteomes" id="UP000886501"/>
    </source>
</evidence>
<accession>A0ACB6ZA10</accession>
<organism evidence="1 2">
    <name type="scientific">Thelephora ganbajun</name>
    <name type="common">Ganba fungus</name>
    <dbReference type="NCBI Taxonomy" id="370292"/>
    <lineage>
        <taxon>Eukaryota</taxon>
        <taxon>Fungi</taxon>
        <taxon>Dikarya</taxon>
        <taxon>Basidiomycota</taxon>
        <taxon>Agaricomycotina</taxon>
        <taxon>Agaricomycetes</taxon>
        <taxon>Thelephorales</taxon>
        <taxon>Thelephoraceae</taxon>
        <taxon>Thelephora</taxon>
    </lineage>
</organism>
<gene>
    <name evidence="1" type="ORF">BDM02DRAFT_3100428</name>
</gene>
<name>A0ACB6ZA10_THEGA</name>
<protein>
    <submittedName>
        <fullName evidence="1">Uncharacterized protein</fullName>
    </submittedName>
</protein>